<accession>A0A3Q2YMX3</accession>
<feature type="region of interest" description="Disordered" evidence="1">
    <location>
        <begin position="88"/>
        <end position="199"/>
    </location>
</feature>
<dbReference type="GeneTree" id="ENSGT00390000001700"/>
<keyword evidence="5" id="KW-1185">Reference proteome</keyword>
<dbReference type="STRING" id="109280.ENSHCOP00000014762"/>
<feature type="domain" description="PWWP" evidence="3">
    <location>
        <begin position="410"/>
        <end position="552"/>
    </location>
</feature>
<dbReference type="PANTHER" id="PTHR31333:SF6">
    <property type="entry name" value="MUM1 LIKE 1"/>
    <property type="match status" value="1"/>
</dbReference>
<dbReference type="KEGG" id="hcq:109528835"/>
<dbReference type="Proteomes" id="UP000264820">
    <property type="component" value="Unplaced"/>
</dbReference>
<dbReference type="PANTHER" id="PTHR31333">
    <property type="entry name" value="PWWP DOMAIN-CONTAINING DNA REPAIR FACTOR 3 FAMILY MEMBER"/>
    <property type="match status" value="1"/>
</dbReference>
<sequence length="561" mass="64347">MRGRPRKIQKKKATMTSRQKRNPCPISPQAAEEASPVSGSDVYTDSQSTLCSLQSTPKRCTRGPRKTQEAFHTDSLATVCSFGCTPKKCRGRPRKTPEAFRTSTPLRRLSTERLPNICDTHSEEEDGKDQKSEVESPCDTPRSQNKKRSIEAARPRRLRNKLPVTETTSSPAKRRCFKNLKNRAISPSSSEPSRPRFELKEDESLLLSDLSTELSDHTEQMPLLSFPEDEESVDEEELPSFLMQTRPLSITEGVFVWCKFRRFPTWPALVKQVNRKAKKASIIFIDDQISRQKRGVIVALKSLKPFDCEGANELAAEAKEEWATTMKWSLELITDYRIRIACGSFCGSFLEYFDHGISNPVRSKYPLGSSKQLAIAGDSLMEEEGQWENPKEDCEEQQEEVNKCAKRLLPDRTQAAHNRANEKLVHFIIKQRMVEGRLLAVIRGQVQSRWLHYFQRSDKRFFGVETYLEDNTQLDKMYCYLTELYETAVPMLPGKPAAQYMERIPFVLDVLLPEAITYAIAGMNNISIKKAEEKYLKGRCLSNREIQDYELMIERLCMRKS</sequence>
<dbReference type="SUPFAM" id="SSF63748">
    <property type="entry name" value="Tudor/PWWP/MBT"/>
    <property type="match status" value="1"/>
</dbReference>
<evidence type="ECO:0000313" key="5">
    <source>
        <dbReference type="Proteomes" id="UP000264820"/>
    </source>
</evidence>
<reference evidence="4" key="1">
    <citation type="submission" date="2025-08" db="UniProtKB">
        <authorList>
            <consortium name="Ensembl"/>
        </authorList>
    </citation>
    <scope>IDENTIFICATION</scope>
</reference>
<feature type="compositionally biased region" description="Polar residues" evidence="1">
    <location>
        <begin position="37"/>
        <end position="58"/>
    </location>
</feature>
<reference evidence="4" key="2">
    <citation type="submission" date="2025-09" db="UniProtKB">
        <authorList>
            <consortium name="Ensembl"/>
        </authorList>
    </citation>
    <scope>IDENTIFICATION</scope>
</reference>
<name>A0A3Q2YMX3_HIPCM</name>
<dbReference type="CDD" id="cd06080">
    <property type="entry name" value="PWWP_MUM1-like"/>
    <property type="match status" value="1"/>
</dbReference>
<dbReference type="RefSeq" id="XP_019747414.1">
    <property type="nucleotide sequence ID" value="XM_019891855.1"/>
</dbReference>
<feature type="compositionally biased region" description="Basic residues" evidence="1">
    <location>
        <begin position="1"/>
        <end position="21"/>
    </location>
</feature>
<dbReference type="Gene3D" id="2.30.30.140">
    <property type="match status" value="1"/>
</dbReference>
<evidence type="ECO:0000259" key="2">
    <source>
        <dbReference type="Pfam" id="PF20884"/>
    </source>
</evidence>
<evidence type="ECO:0000256" key="1">
    <source>
        <dbReference type="SAM" id="MobiDB-lite"/>
    </source>
</evidence>
<dbReference type="Pfam" id="PF20884">
    <property type="entry name" value="MUM1-like_PWWP"/>
    <property type="match status" value="1"/>
</dbReference>
<dbReference type="RefSeq" id="XP_019747404.1">
    <property type="nucleotide sequence ID" value="XM_019891845.1"/>
</dbReference>
<dbReference type="Pfam" id="PF20886">
    <property type="entry name" value="PWP3A-B_C"/>
    <property type="match status" value="1"/>
</dbReference>
<dbReference type="OrthoDB" id="10013064at2759"/>
<dbReference type="InterPro" id="IPR040263">
    <property type="entry name" value="PWP3A_3B_4"/>
</dbReference>
<evidence type="ECO:0000259" key="3">
    <source>
        <dbReference type="Pfam" id="PF20886"/>
    </source>
</evidence>
<proteinExistence type="predicted"/>
<dbReference type="GeneID" id="109528835"/>
<evidence type="ECO:0000313" key="4">
    <source>
        <dbReference type="Ensembl" id="ENSHCOP00000014762.1"/>
    </source>
</evidence>
<dbReference type="Gene3D" id="6.10.300.20">
    <property type="match status" value="1"/>
</dbReference>
<dbReference type="InterPro" id="IPR035504">
    <property type="entry name" value="MUM1-like_PWWP"/>
</dbReference>
<feature type="region of interest" description="Disordered" evidence="1">
    <location>
        <begin position="1"/>
        <end position="69"/>
    </location>
</feature>
<feature type="compositionally biased region" description="Basic residues" evidence="1">
    <location>
        <begin position="172"/>
        <end position="181"/>
    </location>
</feature>
<organism evidence="4 5">
    <name type="scientific">Hippocampus comes</name>
    <name type="common">Tiger tail seahorse</name>
    <dbReference type="NCBI Taxonomy" id="109280"/>
    <lineage>
        <taxon>Eukaryota</taxon>
        <taxon>Metazoa</taxon>
        <taxon>Chordata</taxon>
        <taxon>Craniata</taxon>
        <taxon>Vertebrata</taxon>
        <taxon>Euteleostomi</taxon>
        <taxon>Actinopterygii</taxon>
        <taxon>Neopterygii</taxon>
        <taxon>Teleostei</taxon>
        <taxon>Neoteleostei</taxon>
        <taxon>Acanthomorphata</taxon>
        <taxon>Syngnathiaria</taxon>
        <taxon>Syngnathiformes</taxon>
        <taxon>Syngnathoidei</taxon>
        <taxon>Syngnathidae</taxon>
        <taxon>Hippocampus</taxon>
    </lineage>
</organism>
<dbReference type="AlphaFoldDB" id="A0A3Q2YMX3"/>
<dbReference type="Ensembl" id="ENSHCOT00000022469.1">
    <property type="protein sequence ID" value="ENSHCOP00000014762.1"/>
    <property type="gene ID" value="ENSHCOG00000018214.1"/>
</dbReference>
<protein>
    <submittedName>
        <fullName evidence="4">PWWP domain-containing protein MUM1-like</fullName>
    </submittedName>
</protein>
<feature type="domain" description="MUM1-like PWWP" evidence="2">
    <location>
        <begin position="252"/>
        <end position="328"/>
    </location>
</feature>
<dbReference type="InterPro" id="IPR048795">
    <property type="entry name" value="PWP3A_3B_4_C"/>
</dbReference>
<dbReference type="OMA" id="TWSLEFI"/>